<gene>
    <name evidence="2" type="ORF">AVEN_105286_1</name>
</gene>
<accession>A0A4Y2BU48</accession>
<evidence type="ECO:0000313" key="3">
    <source>
        <dbReference type="Proteomes" id="UP000499080"/>
    </source>
</evidence>
<dbReference type="Proteomes" id="UP000499080">
    <property type="component" value="Unassembled WGS sequence"/>
</dbReference>
<organism evidence="2 3">
    <name type="scientific">Araneus ventricosus</name>
    <name type="common">Orbweaver spider</name>
    <name type="synonym">Epeira ventricosa</name>
    <dbReference type="NCBI Taxonomy" id="182803"/>
    <lineage>
        <taxon>Eukaryota</taxon>
        <taxon>Metazoa</taxon>
        <taxon>Ecdysozoa</taxon>
        <taxon>Arthropoda</taxon>
        <taxon>Chelicerata</taxon>
        <taxon>Arachnida</taxon>
        <taxon>Araneae</taxon>
        <taxon>Araneomorphae</taxon>
        <taxon>Entelegynae</taxon>
        <taxon>Araneoidea</taxon>
        <taxon>Araneidae</taxon>
        <taxon>Araneus</taxon>
    </lineage>
</organism>
<comment type="caution">
    <text evidence="2">The sequence shown here is derived from an EMBL/GenBank/DDBJ whole genome shotgun (WGS) entry which is preliminary data.</text>
</comment>
<dbReference type="AlphaFoldDB" id="A0A4Y2BU48"/>
<dbReference type="OrthoDB" id="8044640at2759"/>
<protein>
    <submittedName>
        <fullName evidence="2">Uncharacterized protein</fullName>
    </submittedName>
</protein>
<feature type="compositionally biased region" description="Polar residues" evidence="1">
    <location>
        <begin position="141"/>
        <end position="152"/>
    </location>
</feature>
<proteinExistence type="predicted"/>
<evidence type="ECO:0000256" key="1">
    <source>
        <dbReference type="SAM" id="MobiDB-lite"/>
    </source>
</evidence>
<evidence type="ECO:0000313" key="2">
    <source>
        <dbReference type="EMBL" id="GBL95608.1"/>
    </source>
</evidence>
<feature type="region of interest" description="Disordered" evidence="1">
    <location>
        <begin position="114"/>
        <end position="152"/>
    </location>
</feature>
<name>A0A4Y2BU48_ARAVE</name>
<dbReference type="EMBL" id="BGPR01160941">
    <property type="protein sequence ID" value="GBL95608.1"/>
    <property type="molecule type" value="Genomic_DNA"/>
</dbReference>
<keyword evidence="3" id="KW-1185">Reference proteome</keyword>
<sequence>MPYFLGESKDSYKIDTSLCRKDHEDVQSLAQSSKKCLSETQEENERNFISNLSNLLDIAHANALKIIKIEEDRKFLLSQRKPGRRGCLMGIYMKLAKREERVLLRVIEQENRRAKAHHSSEIDDNFMDSSEESSGTEDISDQPGPSSKITQSSLEENINAQIELRMRIVRGRKCFLTPKIMAVLDRIHVSHRNAVFILEAVAESLGYSIDELAIDRNMVQRYRKDFRKTKATSIKELFKENEPGFVCVYWDDEEKLLGVPKLENSSGKEQAMAVWNVLKDWGLEDKAQILCSHITSSNTGCMNSAITFLELYTDREMTYFPCRYHIYELVLRSAFECEFNEVTASPDLIVHNFKKSREKWNNLEKENYMDGYKYLNPTCSERKILSNVNYLSNAQKIKEIKNDYWELVELCIVFIGRNSDSTIKIRPPGALNHARWMAKAIYSFKIFLFRQQLALEMSEVKGLKNICLFLVRVCVKSWLESSSAIGAPLNDLMFLKS</sequence>
<reference evidence="2 3" key="1">
    <citation type="journal article" date="2019" name="Sci. Rep.">
        <title>Orb-weaving spider Araneus ventricosus genome elucidates the spidroin gene catalogue.</title>
        <authorList>
            <person name="Kono N."/>
            <person name="Nakamura H."/>
            <person name="Ohtoshi R."/>
            <person name="Moran D.A.P."/>
            <person name="Shinohara A."/>
            <person name="Yoshida Y."/>
            <person name="Fujiwara M."/>
            <person name="Mori M."/>
            <person name="Tomita M."/>
            <person name="Arakawa K."/>
        </authorList>
    </citation>
    <scope>NUCLEOTIDE SEQUENCE [LARGE SCALE GENOMIC DNA]</scope>
</reference>
<feature type="compositionally biased region" description="Acidic residues" evidence="1">
    <location>
        <begin position="122"/>
        <end position="140"/>
    </location>
</feature>